<name>A0A841CJ28_9PSEU</name>
<dbReference type="AlphaFoldDB" id="A0A841CJ28"/>
<protein>
    <submittedName>
        <fullName evidence="2">Uncharacterized protein</fullName>
    </submittedName>
</protein>
<dbReference type="Proteomes" id="UP000547510">
    <property type="component" value="Unassembled WGS sequence"/>
</dbReference>
<accession>A0A841CJ28</accession>
<evidence type="ECO:0000313" key="2">
    <source>
        <dbReference type="EMBL" id="MBB5957309.1"/>
    </source>
</evidence>
<proteinExistence type="predicted"/>
<dbReference type="EMBL" id="JACHJN010000005">
    <property type="protein sequence ID" value="MBB5957309.1"/>
    <property type="molecule type" value="Genomic_DNA"/>
</dbReference>
<comment type="caution">
    <text evidence="2">The sequence shown here is derived from an EMBL/GenBank/DDBJ whole genome shotgun (WGS) entry which is preliminary data.</text>
</comment>
<evidence type="ECO:0000256" key="1">
    <source>
        <dbReference type="SAM" id="MobiDB-lite"/>
    </source>
</evidence>
<reference evidence="2 3" key="1">
    <citation type="submission" date="2020-08" db="EMBL/GenBank/DDBJ databases">
        <title>Genomic Encyclopedia of Type Strains, Phase III (KMG-III): the genomes of soil and plant-associated and newly described type strains.</title>
        <authorList>
            <person name="Whitman W."/>
        </authorList>
    </citation>
    <scope>NUCLEOTIDE SEQUENCE [LARGE SCALE GENOMIC DNA]</scope>
    <source>
        <strain evidence="2 3">CECT 8640</strain>
    </source>
</reference>
<organism evidence="2 3">
    <name type="scientific">Saccharothrix tamanrassetensis</name>
    <dbReference type="NCBI Taxonomy" id="1051531"/>
    <lineage>
        <taxon>Bacteria</taxon>
        <taxon>Bacillati</taxon>
        <taxon>Actinomycetota</taxon>
        <taxon>Actinomycetes</taxon>
        <taxon>Pseudonocardiales</taxon>
        <taxon>Pseudonocardiaceae</taxon>
        <taxon>Saccharothrix</taxon>
    </lineage>
</organism>
<gene>
    <name evidence="2" type="ORF">FHS29_003902</name>
</gene>
<evidence type="ECO:0000313" key="3">
    <source>
        <dbReference type="Proteomes" id="UP000547510"/>
    </source>
</evidence>
<feature type="region of interest" description="Disordered" evidence="1">
    <location>
        <begin position="297"/>
        <end position="326"/>
    </location>
</feature>
<sequence>MEHEFYRGGALRDEVRTRARVKAVLGTDVPRRWNRTTIDLRHQLKAGACTVWCMRVLARAGVKRHVLDALAPVLFHIEALVYVGDFEYENAQTEGTAVDPRWREGIEEILRAYQLDDRGIVSALARLVDYLELETDILAGRTPLHPDLIPRTCYIRCSGINMLVRIGFRLAGIQPDEEFFALLGQLSAHDEISTDLASYEEDLEDGAFNVYRLANWIYGPQAAEHHLRRHGDDMLRALRRDIANADRKTLTLFAAALPPIVPFSPQLPSIVPKLLPRAPLARLVDLRLHYHSTSKPLRFPEPVPDTAPAASRQVRATDAALSGRSR</sequence>
<dbReference type="RefSeq" id="WP_184692206.1">
    <property type="nucleotide sequence ID" value="NZ_JACHJN010000005.1"/>
</dbReference>
<keyword evidence="3" id="KW-1185">Reference proteome</keyword>